<keyword evidence="2" id="KW-0067">ATP-binding</keyword>
<accession>A0A9N7YN41</accession>
<evidence type="ECO:0000313" key="4">
    <source>
        <dbReference type="EMBL" id="CAB1437881.1"/>
    </source>
</evidence>
<dbReference type="EMBL" id="CADEAL010002082">
    <property type="protein sequence ID" value="CAB1437881.1"/>
    <property type="molecule type" value="Genomic_DNA"/>
</dbReference>
<evidence type="ECO:0000256" key="2">
    <source>
        <dbReference type="ARBA" id="ARBA00022840"/>
    </source>
</evidence>
<keyword evidence="1" id="KW-0547">Nucleotide-binding</keyword>
<protein>
    <recommendedName>
        <fullName evidence="3">Protein kinase domain-containing protein</fullName>
    </recommendedName>
</protein>
<dbReference type="Proteomes" id="UP001153269">
    <property type="component" value="Unassembled WGS sequence"/>
</dbReference>
<feature type="non-terminal residue" evidence="4">
    <location>
        <position position="1"/>
    </location>
</feature>
<dbReference type="PROSITE" id="PS50011">
    <property type="entry name" value="PROTEIN_KINASE_DOM"/>
    <property type="match status" value="1"/>
</dbReference>
<evidence type="ECO:0000313" key="5">
    <source>
        <dbReference type="Proteomes" id="UP001153269"/>
    </source>
</evidence>
<dbReference type="SUPFAM" id="SSF56112">
    <property type="entry name" value="Protein kinase-like (PK-like)"/>
    <property type="match status" value="1"/>
</dbReference>
<dbReference type="Gene3D" id="1.10.510.10">
    <property type="entry name" value="Transferase(Phosphotransferase) domain 1"/>
    <property type="match status" value="1"/>
</dbReference>
<dbReference type="GO" id="GO:0004672">
    <property type="term" value="F:protein kinase activity"/>
    <property type="evidence" value="ECO:0007669"/>
    <property type="project" value="InterPro"/>
</dbReference>
<evidence type="ECO:0000256" key="1">
    <source>
        <dbReference type="ARBA" id="ARBA00022741"/>
    </source>
</evidence>
<evidence type="ECO:0000259" key="3">
    <source>
        <dbReference type="PROSITE" id="PS50011"/>
    </source>
</evidence>
<dbReference type="Pfam" id="PF00069">
    <property type="entry name" value="Pkinase"/>
    <property type="match status" value="1"/>
</dbReference>
<dbReference type="InterPro" id="IPR050117">
    <property type="entry name" value="MAPK"/>
</dbReference>
<proteinExistence type="predicted"/>
<dbReference type="AlphaFoldDB" id="A0A9N7YN41"/>
<dbReference type="InterPro" id="IPR011009">
    <property type="entry name" value="Kinase-like_dom_sf"/>
</dbReference>
<gene>
    <name evidence="4" type="ORF">PLEPLA_LOCUS25869</name>
</gene>
<feature type="domain" description="Protein kinase" evidence="3">
    <location>
        <begin position="1"/>
        <end position="110"/>
    </location>
</feature>
<dbReference type="GO" id="GO:0005524">
    <property type="term" value="F:ATP binding"/>
    <property type="evidence" value="ECO:0007669"/>
    <property type="project" value="UniProtKB-KW"/>
</dbReference>
<dbReference type="InterPro" id="IPR000719">
    <property type="entry name" value="Prot_kinase_dom"/>
</dbReference>
<sequence length="117" mass="13256">PVDVWAVGCLLLEMFTGQPLFPGDSDLDQIHHITRCFGHLTARHQELFYRNPVFSGVRLPECYGQVLLSQRFPSVPPAAVDLAQSCLQMDPERRAHCFRAVRTSSVHSRLFPPQVLE</sequence>
<reference evidence="4" key="1">
    <citation type="submission" date="2020-03" db="EMBL/GenBank/DDBJ databases">
        <authorList>
            <person name="Weist P."/>
        </authorList>
    </citation>
    <scope>NUCLEOTIDE SEQUENCE</scope>
</reference>
<comment type="caution">
    <text evidence="4">The sequence shown here is derived from an EMBL/GenBank/DDBJ whole genome shotgun (WGS) entry which is preliminary data.</text>
</comment>
<dbReference type="PANTHER" id="PTHR24055">
    <property type="entry name" value="MITOGEN-ACTIVATED PROTEIN KINASE"/>
    <property type="match status" value="1"/>
</dbReference>
<keyword evidence="5" id="KW-1185">Reference proteome</keyword>
<organism evidence="4 5">
    <name type="scientific">Pleuronectes platessa</name>
    <name type="common">European plaice</name>
    <dbReference type="NCBI Taxonomy" id="8262"/>
    <lineage>
        <taxon>Eukaryota</taxon>
        <taxon>Metazoa</taxon>
        <taxon>Chordata</taxon>
        <taxon>Craniata</taxon>
        <taxon>Vertebrata</taxon>
        <taxon>Euteleostomi</taxon>
        <taxon>Actinopterygii</taxon>
        <taxon>Neopterygii</taxon>
        <taxon>Teleostei</taxon>
        <taxon>Neoteleostei</taxon>
        <taxon>Acanthomorphata</taxon>
        <taxon>Carangaria</taxon>
        <taxon>Pleuronectiformes</taxon>
        <taxon>Pleuronectoidei</taxon>
        <taxon>Pleuronectidae</taxon>
        <taxon>Pleuronectes</taxon>
    </lineage>
</organism>
<name>A0A9N7YN41_PLEPL</name>